<organism evidence="1 2">
    <name type="scientific">Tetrahymena thermophila (strain SB210)</name>
    <dbReference type="NCBI Taxonomy" id="312017"/>
    <lineage>
        <taxon>Eukaryota</taxon>
        <taxon>Sar</taxon>
        <taxon>Alveolata</taxon>
        <taxon>Ciliophora</taxon>
        <taxon>Intramacronucleata</taxon>
        <taxon>Oligohymenophorea</taxon>
        <taxon>Hymenostomatida</taxon>
        <taxon>Tetrahymenina</taxon>
        <taxon>Tetrahymenidae</taxon>
        <taxon>Tetrahymena</taxon>
    </lineage>
</organism>
<dbReference type="EMBL" id="GG662532">
    <property type="protein sequence ID" value="EAR91090.2"/>
    <property type="molecule type" value="Genomic_DNA"/>
</dbReference>
<proteinExistence type="predicted"/>
<sequence length="215" mass="25764">MKDDKKTQSNCEYHQNYDGQKIYEPEYFLELFNLDLKQDYSCNLNIGQSEKQKESFTNQYLNNQEFVSQFDLTNQQYLSYFNQQEIQINANQQQQYINNSLISYDNSNYKNQQFNQSQNSFENKNEIIQNQSNVQEQFFLKTENNNNSTSKIKNDTQGQKESVCEIQLLMNFLENESINWLERSKVVNKQEVQEKILFLQNCISDPKKFDELTIY</sequence>
<gene>
    <name evidence="1" type="ORF">TTHERM_00430110</name>
</gene>
<keyword evidence="2" id="KW-1185">Reference proteome</keyword>
<dbReference type="InParanoid" id="Q231E9"/>
<dbReference type="GeneID" id="7847129"/>
<dbReference type="HOGENOM" id="CLU_071958_0_0_1"/>
<accession>Q231E9</accession>
<protein>
    <submittedName>
        <fullName evidence="1">Uncharacterized protein</fullName>
    </submittedName>
</protein>
<evidence type="ECO:0000313" key="2">
    <source>
        <dbReference type="Proteomes" id="UP000009168"/>
    </source>
</evidence>
<evidence type="ECO:0000313" key="1">
    <source>
        <dbReference type="EMBL" id="EAR91090.2"/>
    </source>
</evidence>
<dbReference type="KEGG" id="tet:TTHERM_00430110"/>
<dbReference type="AlphaFoldDB" id="Q231E9"/>
<reference evidence="2" key="1">
    <citation type="journal article" date="2006" name="PLoS Biol.">
        <title>Macronuclear genome sequence of the ciliate Tetrahymena thermophila, a model eukaryote.</title>
        <authorList>
            <person name="Eisen J.A."/>
            <person name="Coyne R.S."/>
            <person name="Wu M."/>
            <person name="Wu D."/>
            <person name="Thiagarajan M."/>
            <person name="Wortman J.R."/>
            <person name="Badger J.H."/>
            <person name="Ren Q."/>
            <person name="Amedeo P."/>
            <person name="Jones K.M."/>
            <person name="Tallon L.J."/>
            <person name="Delcher A.L."/>
            <person name="Salzberg S.L."/>
            <person name="Silva J.C."/>
            <person name="Haas B.J."/>
            <person name="Majoros W.H."/>
            <person name="Farzad M."/>
            <person name="Carlton J.M."/>
            <person name="Smith R.K. Jr."/>
            <person name="Garg J."/>
            <person name="Pearlman R.E."/>
            <person name="Karrer K.M."/>
            <person name="Sun L."/>
            <person name="Manning G."/>
            <person name="Elde N.C."/>
            <person name="Turkewitz A.P."/>
            <person name="Asai D.J."/>
            <person name="Wilkes D.E."/>
            <person name="Wang Y."/>
            <person name="Cai H."/>
            <person name="Collins K."/>
            <person name="Stewart B.A."/>
            <person name="Lee S.R."/>
            <person name="Wilamowska K."/>
            <person name="Weinberg Z."/>
            <person name="Ruzzo W.L."/>
            <person name="Wloga D."/>
            <person name="Gaertig J."/>
            <person name="Frankel J."/>
            <person name="Tsao C.-C."/>
            <person name="Gorovsky M.A."/>
            <person name="Keeling P.J."/>
            <person name="Waller R.F."/>
            <person name="Patron N.J."/>
            <person name="Cherry J.M."/>
            <person name="Stover N.A."/>
            <person name="Krieger C.J."/>
            <person name="del Toro C."/>
            <person name="Ryder H.F."/>
            <person name="Williamson S.C."/>
            <person name="Barbeau R.A."/>
            <person name="Hamilton E.P."/>
            <person name="Orias E."/>
        </authorList>
    </citation>
    <scope>NUCLEOTIDE SEQUENCE [LARGE SCALE GENOMIC DNA]</scope>
    <source>
        <strain evidence="2">SB210</strain>
    </source>
</reference>
<name>Q231E9_TETTS</name>
<dbReference type="RefSeq" id="XP_001011335.2">
    <property type="nucleotide sequence ID" value="XM_001011335.2"/>
</dbReference>
<dbReference type="Proteomes" id="UP000009168">
    <property type="component" value="Unassembled WGS sequence"/>
</dbReference>